<protein>
    <submittedName>
        <fullName evidence="1">Uncharacterized protein</fullName>
    </submittedName>
</protein>
<sequence>MRLCQWSCFLVVGQKREMSKRSKQSLCSLSGSFIHFGSDALSLKKKRIFIAGTVVRERIQPGLLKLHLQLGESLLLEGAFSHHARPCVLNEEAPDSSPCGRENSLERPCLGLTLLRQLKHSMDRIRPPLLGENKMLKCQLLNGLSETQAWTDCSVVSVREGDDGWKELEMRRGREKARALHHPHLCSLLWIKNRHLVAASAAASGNTARSGLDGETTYPSTNHWHPSWEGKQSDNPDRCPIILKGSLHSRLGNFTSRDFRVKFKASQRSQGHHLRCENRLWEQRFLLLLFRLAKDQFSAIHHKAHYEAIGRFGLKDTCLCLLVQVILRVTCVPRRRRQLALIPMNLLTPPPPASWFPAVWYMSCFP</sequence>
<evidence type="ECO:0000313" key="1">
    <source>
        <dbReference type="EMBL" id="OPJ76833.1"/>
    </source>
</evidence>
<accession>A0A1V4JXI6</accession>
<dbReference type="Proteomes" id="UP000190648">
    <property type="component" value="Unassembled WGS sequence"/>
</dbReference>
<dbReference type="AlphaFoldDB" id="A0A1V4JXI6"/>
<gene>
    <name evidence="1" type="ORF">AV530_007304</name>
</gene>
<name>A0A1V4JXI6_PATFA</name>
<organism evidence="1 2">
    <name type="scientific">Patagioenas fasciata monilis</name>
    <dbReference type="NCBI Taxonomy" id="372326"/>
    <lineage>
        <taxon>Eukaryota</taxon>
        <taxon>Metazoa</taxon>
        <taxon>Chordata</taxon>
        <taxon>Craniata</taxon>
        <taxon>Vertebrata</taxon>
        <taxon>Euteleostomi</taxon>
        <taxon>Archelosauria</taxon>
        <taxon>Archosauria</taxon>
        <taxon>Dinosauria</taxon>
        <taxon>Saurischia</taxon>
        <taxon>Theropoda</taxon>
        <taxon>Coelurosauria</taxon>
        <taxon>Aves</taxon>
        <taxon>Neognathae</taxon>
        <taxon>Neoaves</taxon>
        <taxon>Columbimorphae</taxon>
        <taxon>Columbiformes</taxon>
        <taxon>Columbidae</taxon>
        <taxon>Patagioenas</taxon>
    </lineage>
</organism>
<comment type="caution">
    <text evidence="1">The sequence shown here is derived from an EMBL/GenBank/DDBJ whole genome shotgun (WGS) entry which is preliminary data.</text>
</comment>
<proteinExistence type="predicted"/>
<evidence type="ECO:0000313" key="2">
    <source>
        <dbReference type="Proteomes" id="UP000190648"/>
    </source>
</evidence>
<dbReference type="EMBL" id="LSYS01005497">
    <property type="protein sequence ID" value="OPJ76833.1"/>
    <property type="molecule type" value="Genomic_DNA"/>
</dbReference>
<keyword evidence="2" id="KW-1185">Reference proteome</keyword>
<reference evidence="1 2" key="1">
    <citation type="submission" date="2016-02" db="EMBL/GenBank/DDBJ databases">
        <title>Band-tailed pigeon sequencing and assembly.</title>
        <authorList>
            <person name="Soares A.E."/>
            <person name="Novak B.J."/>
            <person name="Rice E.S."/>
            <person name="O'Connell B."/>
            <person name="Chang D."/>
            <person name="Weber S."/>
            <person name="Shapiro B."/>
        </authorList>
    </citation>
    <scope>NUCLEOTIDE SEQUENCE [LARGE SCALE GENOMIC DNA]</scope>
    <source>
        <strain evidence="1">BTP2013</strain>
        <tissue evidence="1">Blood</tissue>
    </source>
</reference>